<sequence length="272" mass="28983">MNLPLCNELLLEQQGPVLKITLNRPARRNAMNAAMVAELMAVFEAIEGSRQVRAVVLRGAEANFCSGGDISGMQSGDGDPKHAMRAFNRSFGHLISRVNHAPQLVIAVLEGAVMGGGFGLACVADVAIAERGARFGMPEASLGVIPAQIAPFVVDRIGLTHARRLALLAERIDGVEAEQLGLVHHLCEGQEALEQQLTAVLRQLTRVAPNALAETKKLLLDVASLEREALLDRAADVFAACLLADEGQEGTLAFLQKRKPAWAANESGDADE</sequence>
<proteinExistence type="inferred from homology"/>
<dbReference type="CDD" id="cd06558">
    <property type="entry name" value="crotonase-like"/>
    <property type="match status" value="1"/>
</dbReference>
<name>A0ABQ6LX97_9GAMM</name>
<dbReference type="Pfam" id="PF00378">
    <property type="entry name" value="ECH_1"/>
    <property type="match status" value="1"/>
</dbReference>
<reference evidence="2 3" key="1">
    <citation type="submission" date="2023-04" db="EMBL/GenBank/DDBJ databases">
        <title>Marinobulbifer ophiurae gen. nov., sp. Nov., isolate from tissue of brittle star Ophioplocus japonicus.</title>
        <authorList>
            <person name="Kawano K."/>
            <person name="Sawayama S."/>
            <person name="Nakagawa S."/>
        </authorList>
    </citation>
    <scope>NUCLEOTIDE SEQUENCE [LARGE SCALE GENOMIC DNA]</scope>
    <source>
        <strain evidence="2 3">NKW57</strain>
    </source>
</reference>
<dbReference type="Gene3D" id="3.90.226.10">
    <property type="entry name" value="2-enoyl-CoA Hydratase, Chain A, domain 1"/>
    <property type="match status" value="1"/>
</dbReference>
<keyword evidence="3" id="KW-1185">Reference proteome</keyword>
<dbReference type="InterPro" id="IPR051683">
    <property type="entry name" value="Enoyl-CoA_Hydratase/Isomerase"/>
</dbReference>
<dbReference type="InterPro" id="IPR014748">
    <property type="entry name" value="Enoyl-CoA_hydra_C"/>
</dbReference>
<dbReference type="InterPro" id="IPR029045">
    <property type="entry name" value="ClpP/crotonase-like_dom_sf"/>
</dbReference>
<organism evidence="2 3">
    <name type="scientific">Biformimicrobium ophioploci</name>
    <dbReference type="NCBI Taxonomy" id="3036711"/>
    <lineage>
        <taxon>Bacteria</taxon>
        <taxon>Pseudomonadati</taxon>
        <taxon>Pseudomonadota</taxon>
        <taxon>Gammaproteobacteria</taxon>
        <taxon>Cellvibrionales</taxon>
        <taxon>Microbulbiferaceae</taxon>
        <taxon>Biformimicrobium</taxon>
    </lineage>
</organism>
<dbReference type="SUPFAM" id="SSF52096">
    <property type="entry name" value="ClpP/crotonase"/>
    <property type="match status" value="1"/>
</dbReference>
<accession>A0ABQ6LX97</accession>
<evidence type="ECO:0000313" key="3">
    <source>
        <dbReference type="Proteomes" id="UP001224392"/>
    </source>
</evidence>
<dbReference type="Proteomes" id="UP001224392">
    <property type="component" value="Unassembled WGS sequence"/>
</dbReference>
<evidence type="ECO:0000256" key="1">
    <source>
        <dbReference type="ARBA" id="ARBA00005254"/>
    </source>
</evidence>
<dbReference type="PANTHER" id="PTHR42964:SF1">
    <property type="entry name" value="POLYKETIDE BIOSYNTHESIS ENOYL-COA HYDRATASE PKSH-RELATED"/>
    <property type="match status" value="1"/>
</dbReference>
<evidence type="ECO:0000313" key="2">
    <source>
        <dbReference type="EMBL" id="GMG86744.1"/>
    </source>
</evidence>
<dbReference type="EMBL" id="BSYJ01000002">
    <property type="protein sequence ID" value="GMG86744.1"/>
    <property type="molecule type" value="Genomic_DNA"/>
</dbReference>
<gene>
    <name evidence="2" type="primary">atuE</name>
    <name evidence="2" type="ORF">MNKW57_10650</name>
</gene>
<dbReference type="PANTHER" id="PTHR42964">
    <property type="entry name" value="ENOYL-COA HYDRATASE"/>
    <property type="match status" value="1"/>
</dbReference>
<dbReference type="InterPro" id="IPR001753">
    <property type="entry name" value="Enoyl-CoA_hydra/iso"/>
</dbReference>
<comment type="similarity">
    <text evidence="1">Belongs to the enoyl-CoA hydratase/isomerase family.</text>
</comment>
<protein>
    <submittedName>
        <fullName evidence="2">Isohexenylglutaconyl-CoA hydratase</fullName>
    </submittedName>
</protein>
<dbReference type="RefSeq" id="WP_285763314.1">
    <property type="nucleotide sequence ID" value="NZ_BSYJ01000002.1"/>
</dbReference>
<comment type="caution">
    <text evidence="2">The sequence shown here is derived from an EMBL/GenBank/DDBJ whole genome shotgun (WGS) entry which is preliminary data.</text>
</comment>
<dbReference type="Gene3D" id="1.10.12.10">
    <property type="entry name" value="Lyase 2-enoyl-coa Hydratase, Chain A, domain 2"/>
    <property type="match status" value="1"/>
</dbReference>